<dbReference type="EMBL" id="MDCJ01000002">
    <property type="protein sequence ID" value="ODS10995.1"/>
    <property type="molecule type" value="Genomic_DNA"/>
</dbReference>
<dbReference type="GO" id="GO:0005524">
    <property type="term" value="F:ATP binding"/>
    <property type="evidence" value="ECO:0007669"/>
    <property type="project" value="UniProtKB-KW"/>
</dbReference>
<keyword evidence="6 7" id="KW-0472">Membrane</keyword>
<proteinExistence type="predicted"/>
<feature type="transmembrane region" description="Helical" evidence="7">
    <location>
        <begin position="153"/>
        <end position="173"/>
    </location>
</feature>
<dbReference type="SUPFAM" id="SSF52540">
    <property type="entry name" value="P-loop containing nucleoside triphosphate hydrolases"/>
    <property type="match status" value="1"/>
</dbReference>
<gene>
    <name evidence="10" type="ORF">VSF3289_01256</name>
</gene>
<evidence type="ECO:0000256" key="3">
    <source>
        <dbReference type="ARBA" id="ARBA00022741"/>
    </source>
</evidence>
<accession>A0A1E3WMN1</accession>
<evidence type="ECO:0000259" key="8">
    <source>
        <dbReference type="PROSITE" id="PS50893"/>
    </source>
</evidence>
<dbReference type="InterPro" id="IPR036640">
    <property type="entry name" value="ABC1_TM_sf"/>
</dbReference>
<evidence type="ECO:0000313" key="10">
    <source>
        <dbReference type="EMBL" id="ODS10995.1"/>
    </source>
</evidence>
<dbReference type="InterPro" id="IPR039421">
    <property type="entry name" value="Type_1_exporter"/>
</dbReference>
<dbReference type="GO" id="GO:0005886">
    <property type="term" value="C:plasma membrane"/>
    <property type="evidence" value="ECO:0007669"/>
    <property type="project" value="UniProtKB-SubCell"/>
</dbReference>
<evidence type="ECO:0000256" key="5">
    <source>
        <dbReference type="ARBA" id="ARBA00022989"/>
    </source>
</evidence>
<evidence type="ECO:0000259" key="9">
    <source>
        <dbReference type="PROSITE" id="PS50929"/>
    </source>
</evidence>
<dbReference type="GO" id="GO:0008233">
    <property type="term" value="F:peptidase activity"/>
    <property type="evidence" value="ECO:0007669"/>
    <property type="project" value="UniProtKB-KW"/>
</dbReference>
<evidence type="ECO:0000256" key="2">
    <source>
        <dbReference type="ARBA" id="ARBA00022692"/>
    </source>
</evidence>
<dbReference type="PROSITE" id="PS50893">
    <property type="entry name" value="ABC_TRANSPORTER_2"/>
    <property type="match status" value="1"/>
</dbReference>
<evidence type="ECO:0000256" key="6">
    <source>
        <dbReference type="ARBA" id="ARBA00023136"/>
    </source>
</evidence>
<dbReference type="GO" id="GO:0006508">
    <property type="term" value="P:proteolysis"/>
    <property type="evidence" value="ECO:0007669"/>
    <property type="project" value="UniProtKB-KW"/>
</dbReference>
<keyword evidence="2 7" id="KW-0812">Transmembrane</keyword>
<dbReference type="PATRIC" id="fig|45658.8.peg.1249"/>
<name>A0A1E3WMN1_9VIBR</name>
<dbReference type="PANTHER" id="PTHR43394:SF1">
    <property type="entry name" value="ATP-BINDING CASSETTE SUB-FAMILY B MEMBER 10, MITOCHONDRIAL"/>
    <property type="match status" value="1"/>
</dbReference>
<dbReference type="Gene3D" id="1.20.1560.10">
    <property type="entry name" value="ABC transporter type 1, transmembrane domain"/>
    <property type="match status" value="1"/>
</dbReference>
<dbReference type="InterPro" id="IPR011527">
    <property type="entry name" value="ABC1_TM_dom"/>
</dbReference>
<dbReference type="AlphaFoldDB" id="A0A1E3WMN1"/>
<dbReference type="Pfam" id="PF00005">
    <property type="entry name" value="ABC_tran"/>
    <property type="match status" value="1"/>
</dbReference>
<dbReference type="PANTHER" id="PTHR43394">
    <property type="entry name" value="ATP-DEPENDENT PERMEASE MDL1, MITOCHONDRIAL"/>
    <property type="match status" value="1"/>
</dbReference>
<dbReference type="Proteomes" id="UP000095131">
    <property type="component" value="Unassembled WGS sequence"/>
</dbReference>
<feature type="domain" description="ABC transmembrane type-1" evidence="9">
    <location>
        <begin position="50"/>
        <end position="320"/>
    </location>
</feature>
<feature type="transmembrane region" description="Helical" evidence="7">
    <location>
        <begin position="84"/>
        <end position="104"/>
    </location>
</feature>
<protein>
    <submittedName>
        <fullName evidence="10">Proteases secretion ATP-binding protein PrtD</fullName>
    </submittedName>
</protein>
<comment type="subcellular location">
    <subcellularLocation>
        <location evidence="1">Cell membrane</location>
        <topology evidence="1">Multi-pass membrane protein</topology>
    </subcellularLocation>
</comment>
<dbReference type="SMART" id="SM00382">
    <property type="entry name" value="AAA"/>
    <property type="match status" value="1"/>
</dbReference>
<keyword evidence="4 10" id="KW-0067">ATP-binding</keyword>
<dbReference type="Gene3D" id="3.40.50.300">
    <property type="entry name" value="P-loop containing nucleotide triphosphate hydrolases"/>
    <property type="match status" value="1"/>
</dbReference>
<comment type="caution">
    <text evidence="10">The sequence shown here is derived from an EMBL/GenBank/DDBJ whole genome shotgun (WGS) entry which is preliminary data.</text>
</comment>
<feature type="domain" description="ABC transporter" evidence="8">
    <location>
        <begin position="351"/>
        <end position="587"/>
    </location>
</feature>
<dbReference type="InterPro" id="IPR027417">
    <property type="entry name" value="P-loop_NTPase"/>
</dbReference>
<organism evidence="10 11">
    <name type="scientific">Vibrio scophthalmi</name>
    <dbReference type="NCBI Taxonomy" id="45658"/>
    <lineage>
        <taxon>Bacteria</taxon>
        <taxon>Pseudomonadati</taxon>
        <taxon>Pseudomonadota</taxon>
        <taxon>Gammaproteobacteria</taxon>
        <taxon>Vibrionales</taxon>
        <taxon>Vibrionaceae</taxon>
        <taxon>Vibrio</taxon>
    </lineage>
</organism>
<keyword evidence="10" id="KW-0378">Hydrolase</keyword>
<dbReference type="GO" id="GO:0016887">
    <property type="term" value="F:ATP hydrolysis activity"/>
    <property type="evidence" value="ECO:0007669"/>
    <property type="project" value="InterPro"/>
</dbReference>
<evidence type="ECO:0000313" key="11">
    <source>
        <dbReference type="Proteomes" id="UP000095131"/>
    </source>
</evidence>
<evidence type="ECO:0000256" key="1">
    <source>
        <dbReference type="ARBA" id="ARBA00004651"/>
    </source>
</evidence>
<feature type="transmembrane region" description="Helical" evidence="7">
    <location>
        <begin position="179"/>
        <end position="196"/>
    </location>
</feature>
<dbReference type="SUPFAM" id="SSF90123">
    <property type="entry name" value="ABC transporter transmembrane region"/>
    <property type="match status" value="1"/>
</dbReference>
<sequence length="592" mass="65900">MFAISLPRSIDYYNVRIASIFRDIALVDMEIKKKDWEQLTPFNKKVFYTLIMAGFVLNTLILVVPIYSLQVFDRVLTSQSLDTLFLISMIVLFLLIIQSILDILKNRYLHQKSAKLDALISSFFYQRLTIGNGKNSASLQDVREIKSFMTSPAFSLAFDMIWAPLFLLVMFLLHPVVGFVGLSAVLLVGGFSLYIYRSKTQQHADSQVATSACRFASEQATTQRDNIQAQYLSDGLNQQFQHMTAERVWFDQQLGLTSTTLASIAKCLRFTLQMAIMAVGAWLVIENTMSAGGIIAGSILMSRVLQPFEQLASTLQAWQHANAANQRICDYFANLPQSNNTTQFSDINGSLHIDNVSWYPPKAKLPLLKNIRLKLEPGNRVMIMGASGSGKTALCQLLVGLSQPSSGSVRIDTASLAQWDANQLKGVIGYVPQKFDFLPGTIKQNIAHFDQNMNDSDVISAAKAIGIHQDIVRLEHGYNTPLGPTALPISMGLAQAIAIARALYYRPKLLIFDEANAHLDSIRLEAYKQLLLQQKQQGSAVVMISHQRELIACVDWVVTLEQGEITTAKKAEQITAEQESKVREIKQAVSHG</sequence>
<dbReference type="PROSITE" id="PS50929">
    <property type="entry name" value="ABC_TM1F"/>
    <property type="match status" value="1"/>
</dbReference>
<evidence type="ECO:0000256" key="4">
    <source>
        <dbReference type="ARBA" id="ARBA00022840"/>
    </source>
</evidence>
<keyword evidence="10" id="KW-0645">Protease</keyword>
<feature type="transmembrane region" description="Helical" evidence="7">
    <location>
        <begin position="46"/>
        <end position="72"/>
    </location>
</feature>
<keyword evidence="5 7" id="KW-1133">Transmembrane helix</keyword>
<dbReference type="InterPro" id="IPR003593">
    <property type="entry name" value="AAA+_ATPase"/>
</dbReference>
<evidence type="ECO:0000256" key="7">
    <source>
        <dbReference type="SAM" id="Phobius"/>
    </source>
</evidence>
<reference evidence="10 11" key="1">
    <citation type="submission" date="2016-08" db="EMBL/GenBank/DDBJ databases">
        <title>Genome sequencing of Vibrio scophthalmi strain FP3289, an isolated from Paralichthys olivaceus.</title>
        <authorList>
            <person name="Han H.-J."/>
        </authorList>
    </citation>
    <scope>NUCLEOTIDE SEQUENCE [LARGE SCALE GENOMIC DNA]</scope>
    <source>
        <strain evidence="10 11">FP3289</strain>
    </source>
</reference>
<dbReference type="Pfam" id="PF00664">
    <property type="entry name" value="ABC_membrane"/>
    <property type="match status" value="1"/>
</dbReference>
<dbReference type="InterPro" id="IPR003439">
    <property type="entry name" value="ABC_transporter-like_ATP-bd"/>
</dbReference>
<keyword evidence="3" id="KW-0547">Nucleotide-binding</keyword>
<dbReference type="GO" id="GO:0015421">
    <property type="term" value="F:ABC-type oligopeptide transporter activity"/>
    <property type="evidence" value="ECO:0007669"/>
    <property type="project" value="TreeGrafter"/>
</dbReference>